<dbReference type="Proteomes" id="UP000297703">
    <property type="component" value="Unassembled WGS sequence"/>
</dbReference>
<comment type="caution">
    <text evidence="1">The sequence shown here is derived from an EMBL/GenBank/DDBJ whole genome shotgun (WGS) entry which is preliminary data.</text>
</comment>
<gene>
    <name evidence="1" type="ORF">DR999_PMT01170</name>
</gene>
<reference evidence="1 2" key="1">
    <citation type="submission" date="2019-04" db="EMBL/GenBank/DDBJ databases">
        <title>Draft genome of the big-headed turtle Platysternon megacephalum.</title>
        <authorList>
            <person name="Gong S."/>
        </authorList>
    </citation>
    <scope>NUCLEOTIDE SEQUENCE [LARGE SCALE GENOMIC DNA]</scope>
    <source>
        <strain evidence="1">DO16091913</strain>
        <tissue evidence="1">Muscle</tissue>
    </source>
</reference>
<name>A0A4D9F4X2_9SAUR</name>
<keyword evidence="2" id="KW-1185">Reference proteome</keyword>
<dbReference type="EMBL" id="QXTE01000005">
    <property type="protein sequence ID" value="TFK15403.1"/>
    <property type="molecule type" value="Genomic_DNA"/>
</dbReference>
<dbReference type="AlphaFoldDB" id="A0A4D9F4X2"/>
<evidence type="ECO:0000313" key="1">
    <source>
        <dbReference type="EMBL" id="TFK15403.1"/>
    </source>
</evidence>
<evidence type="ECO:0000313" key="2">
    <source>
        <dbReference type="Proteomes" id="UP000297703"/>
    </source>
</evidence>
<sequence>MTHAQASTSFSAMGRIHMLQCSEGLKSNNLPYPFPLWLEESTLAGPPAEAQWLAQLQREIQILSAEGENIEDNGLEPAIVDLI</sequence>
<accession>A0A4D9F4X2</accession>
<protein>
    <submittedName>
        <fullName evidence="1">Complex I intermediate-associated protein 30, mitochondrial</fullName>
    </submittedName>
</protein>
<proteinExistence type="predicted"/>
<organism evidence="1 2">
    <name type="scientific">Platysternon megacephalum</name>
    <name type="common">big-headed turtle</name>
    <dbReference type="NCBI Taxonomy" id="55544"/>
    <lineage>
        <taxon>Eukaryota</taxon>
        <taxon>Metazoa</taxon>
        <taxon>Chordata</taxon>
        <taxon>Craniata</taxon>
        <taxon>Vertebrata</taxon>
        <taxon>Euteleostomi</taxon>
        <taxon>Archelosauria</taxon>
        <taxon>Testudinata</taxon>
        <taxon>Testudines</taxon>
        <taxon>Cryptodira</taxon>
        <taxon>Durocryptodira</taxon>
        <taxon>Testudinoidea</taxon>
        <taxon>Platysternidae</taxon>
        <taxon>Platysternon</taxon>
    </lineage>
</organism>
<reference evidence="1 2" key="2">
    <citation type="submission" date="2019-04" db="EMBL/GenBank/DDBJ databases">
        <title>The genome sequence of big-headed turtle.</title>
        <authorList>
            <person name="Gong S."/>
        </authorList>
    </citation>
    <scope>NUCLEOTIDE SEQUENCE [LARGE SCALE GENOMIC DNA]</scope>
    <source>
        <strain evidence="1">DO16091913</strain>
        <tissue evidence="1">Muscle</tissue>
    </source>
</reference>